<evidence type="ECO:0000256" key="5">
    <source>
        <dbReference type="ARBA" id="ARBA00023239"/>
    </source>
</evidence>
<dbReference type="HAMAP" id="MF_00076">
    <property type="entry name" value="HisB"/>
    <property type="match status" value="1"/>
</dbReference>
<keyword evidence="4 6" id="KW-0368">Histidine biosynthesis</keyword>
<dbReference type="OrthoDB" id="9790411at2"/>
<dbReference type="AlphaFoldDB" id="A0A2U1DCP9"/>
<dbReference type="PROSITE" id="PS00954">
    <property type="entry name" value="IGP_DEHYDRATASE_1"/>
    <property type="match status" value="1"/>
</dbReference>
<reference evidence="8 9" key="1">
    <citation type="submission" date="2018-04" db="EMBL/GenBank/DDBJ databases">
        <title>Genomic Encyclopedia of Type Strains, Phase IV (KMG-IV): sequencing the most valuable type-strain genomes for metagenomic binning, comparative biology and taxonomic classification.</title>
        <authorList>
            <person name="Goeker M."/>
        </authorList>
    </citation>
    <scope>NUCLEOTIDE SEQUENCE [LARGE SCALE GENOMIC DNA]</scope>
    <source>
        <strain evidence="8 9">DSM 28795</strain>
    </source>
</reference>
<dbReference type="EC" id="4.2.1.19" evidence="6 7"/>
<dbReference type="RefSeq" id="WP_089938089.1">
    <property type="nucleotide sequence ID" value="NZ_CAKOEX010000002.1"/>
</dbReference>
<comment type="pathway">
    <text evidence="1 6 7">Amino-acid biosynthesis; L-histidine biosynthesis; L-histidine from 5-phospho-alpha-D-ribose 1-diphosphate: step 6/9.</text>
</comment>
<evidence type="ECO:0000256" key="3">
    <source>
        <dbReference type="ARBA" id="ARBA00022605"/>
    </source>
</evidence>
<dbReference type="Proteomes" id="UP000245433">
    <property type="component" value="Unassembled WGS sequence"/>
</dbReference>
<evidence type="ECO:0000313" key="8">
    <source>
        <dbReference type="EMBL" id="PVY85359.1"/>
    </source>
</evidence>
<organism evidence="8 9">
    <name type="scientific">Convivina intestini</name>
    <dbReference type="NCBI Taxonomy" id="1505726"/>
    <lineage>
        <taxon>Bacteria</taxon>
        <taxon>Bacillati</taxon>
        <taxon>Bacillota</taxon>
        <taxon>Bacilli</taxon>
        <taxon>Lactobacillales</taxon>
        <taxon>Lactobacillaceae</taxon>
        <taxon>Convivina</taxon>
    </lineage>
</organism>
<dbReference type="EMBL" id="QEKT01000002">
    <property type="protein sequence ID" value="PVY85359.1"/>
    <property type="molecule type" value="Genomic_DNA"/>
</dbReference>
<dbReference type="Gene3D" id="3.30.230.40">
    <property type="entry name" value="Imidazole glycerol phosphate dehydratase, domain 1"/>
    <property type="match status" value="2"/>
</dbReference>
<dbReference type="CDD" id="cd07914">
    <property type="entry name" value="IGPD"/>
    <property type="match status" value="1"/>
</dbReference>
<dbReference type="NCBIfam" id="NF002114">
    <property type="entry name" value="PRK00951.2-4"/>
    <property type="match status" value="1"/>
</dbReference>
<evidence type="ECO:0000256" key="2">
    <source>
        <dbReference type="ARBA" id="ARBA00016664"/>
    </source>
</evidence>
<protein>
    <recommendedName>
        <fullName evidence="2 6">Imidazoleglycerol-phosphate dehydratase</fullName>
        <shortName evidence="6">IGPD</shortName>
        <ecNumber evidence="6 7">4.2.1.19</ecNumber>
    </recommendedName>
</protein>
<evidence type="ECO:0000256" key="7">
    <source>
        <dbReference type="RuleBase" id="RU000599"/>
    </source>
</evidence>
<dbReference type="InterPro" id="IPR020568">
    <property type="entry name" value="Ribosomal_Su5_D2-typ_SF"/>
</dbReference>
<dbReference type="InterPro" id="IPR020565">
    <property type="entry name" value="ImidazoleglycerP_deHydtase_CS"/>
</dbReference>
<dbReference type="GO" id="GO:0005737">
    <property type="term" value="C:cytoplasm"/>
    <property type="evidence" value="ECO:0007669"/>
    <property type="project" value="UniProtKB-SubCell"/>
</dbReference>
<dbReference type="PANTHER" id="PTHR23133:SF2">
    <property type="entry name" value="IMIDAZOLEGLYCEROL-PHOSPHATE DEHYDRATASE"/>
    <property type="match status" value="1"/>
</dbReference>
<proteinExistence type="inferred from homology"/>
<dbReference type="InterPro" id="IPR000807">
    <property type="entry name" value="ImidazoleglycerolP_deHydtase"/>
</dbReference>
<dbReference type="FunFam" id="3.30.230.40:FF:000003">
    <property type="entry name" value="Imidazoleglycerol-phosphate dehydratase HisB"/>
    <property type="match status" value="1"/>
</dbReference>
<name>A0A2U1DCP9_9LACO</name>
<dbReference type="GO" id="GO:0000105">
    <property type="term" value="P:L-histidine biosynthetic process"/>
    <property type="evidence" value="ECO:0007669"/>
    <property type="project" value="UniProtKB-UniRule"/>
</dbReference>
<dbReference type="NCBIfam" id="NF002107">
    <property type="entry name" value="PRK00951.1-2"/>
    <property type="match status" value="1"/>
</dbReference>
<dbReference type="PROSITE" id="PS00955">
    <property type="entry name" value="IGP_DEHYDRATASE_2"/>
    <property type="match status" value="1"/>
</dbReference>
<evidence type="ECO:0000256" key="1">
    <source>
        <dbReference type="ARBA" id="ARBA00005047"/>
    </source>
</evidence>
<dbReference type="Pfam" id="PF00475">
    <property type="entry name" value="IGPD"/>
    <property type="match status" value="1"/>
</dbReference>
<dbReference type="FunFam" id="3.30.230.40:FF:000001">
    <property type="entry name" value="Imidazoleglycerol-phosphate dehydratase HisB"/>
    <property type="match status" value="1"/>
</dbReference>
<dbReference type="GO" id="GO:0004424">
    <property type="term" value="F:imidazoleglycerol-phosphate dehydratase activity"/>
    <property type="evidence" value="ECO:0007669"/>
    <property type="project" value="UniProtKB-UniRule"/>
</dbReference>
<dbReference type="InterPro" id="IPR038494">
    <property type="entry name" value="IGPD_sf"/>
</dbReference>
<keyword evidence="5 6" id="KW-0456">Lyase</keyword>
<dbReference type="NCBIfam" id="NF002111">
    <property type="entry name" value="PRK00951.2-1"/>
    <property type="match status" value="1"/>
</dbReference>
<evidence type="ECO:0000256" key="4">
    <source>
        <dbReference type="ARBA" id="ARBA00023102"/>
    </source>
</evidence>
<keyword evidence="6" id="KW-0963">Cytoplasm</keyword>
<evidence type="ECO:0000313" key="9">
    <source>
        <dbReference type="Proteomes" id="UP000245433"/>
    </source>
</evidence>
<evidence type="ECO:0000256" key="6">
    <source>
        <dbReference type="HAMAP-Rule" id="MF_00076"/>
    </source>
</evidence>
<sequence>MTKRQAQVTRNTFETQIELRLDIDQQGEIDINTGIAYLDHMLTLFAKHGRFGLTIQAQGDLVVDAHHTTEDVGIVLGTAFRQALGDKSGIERYGAQYVPMDECLSRVVIDLSGRSYLVFQAELTAPKLGSLETEVIEDFWQGFADAIGANVHITNLYGRNTHHKIESIYKAAGRALRQAVTINDEIKGVNSTKGML</sequence>
<comment type="similarity">
    <text evidence="6 7">Belongs to the imidazoleglycerol-phosphate dehydratase family.</text>
</comment>
<dbReference type="SUPFAM" id="SSF54211">
    <property type="entry name" value="Ribosomal protein S5 domain 2-like"/>
    <property type="match status" value="2"/>
</dbReference>
<dbReference type="PANTHER" id="PTHR23133">
    <property type="entry name" value="IMIDAZOLEGLYCEROL-PHOSPHATE DEHYDRATASE HIS7"/>
    <property type="match status" value="1"/>
</dbReference>
<comment type="subcellular location">
    <subcellularLocation>
        <location evidence="6 7">Cytoplasm</location>
    </subcellularLocation>
</comment>
<comment type="catalytic activity">
    <reaction evidence="6 7">
        <text>D-erythro-1-(imidazol-4-yl)glycerol 3-phosphate = 3-(imidazol-4-yl)-2-oxopropyl phosphate + H2O</text>
        <dbReference type="Rhea" id="RHEA:11040"/>
        <dbReference type="ChEBI" id="CHEBI:15377"/>
        <dbReference type="ChEBI" id="CHEBI:57766"/>
        <dbReference type="ChEBI" id="CHEBI:58278"/>
        <dbReference type="EC" id="4.2.1.19"/>
    </reaction>
</comment>
<gene>
    <name evidence="6" type="primary">hisB</name>
    <name evidence="8" type="ORF">C7384_102179</name>
</gene>
<accession>A0A2U1DCP9</accession>
<keyword evidence="3 6" id="KW-0028">Amino-acid biosynthesis</keyword>
<dbReference type="UniPathway" id="UPA00031">
    <property type="reaction ID" value="UER00011"/>
</dbReference>
<comment type="caution">
    <text evidence="8">The sequence shown here is derived from an EMBL/GenBank/DDBJ whole genome shotgun (WGS) entry which is preliminary data.</text>
</comment>
<keyword evidence="9" id="KW-1185">Reference proteome</keyword>